<feature type="domain" description="DUF4352" evidence="4">
    <location>
        <begin position="82"/>
        <end position="205"/>
    </location>
</feature>
<dbReference type="RefSeq" id="WP_220168747.1">
    <property type="nucleotide sequence ID" value="NZ_JAIBOA010000016.1"/>
</dbReference>
<comment type="caution">
    <text evidence="5">The sequence shown here is derived from an EMBL/GenBank/DDBJ whole genome shotgun (WGS) entry which is preliminary data.</text>
</comment>
<keyword evidence="3" id="KW-0472">Membrane</keyword>
<feature type="compositionally biased region" description="Low complexity" evidence="2">
    <location>
        <begin position="47"/>
        <end position="57"/>
    </location>
</feature>
<evidence type="ECO:0000313" key="6">
    <source>
        <dbReference type="Proteomes" id="UP000774570"/>
    </source>
</evidence>
<feature type="region of interest" description="Disordered" evidence="2">
    <location>
        <begin position="45"/>
        <end position="85"/>
    </location>
</feature>
<reference evidence="5 6" key="1">
    <citation type="submission" date="2021-07" db="EMBL/GenBank/DDBJ databases">
        <title>Actinomadura sp. PM05-2 isolated from lichen.</title>
        <authorList>
            <person name="Somphong A."/>
            <person name="Phongsopitanun W."/>
            <person name="Tanasupawat S."/>
            <person name="Peongsungnone V."/>
        </authorList>
    </citation>
    <scope>NUCLEOTIDE SEQUENCE [LARGE SCALE GENOMIC DNA]</scope>
    <source>
        <strain evidence="5 6">PM05-2</strain>
    </source>
</reference>
<keyword evidence="1" id="KW-0732">Signal</keyword>
<dbReference type="Gene3D" id="2.60.40.1240">
    <property type="match status" value="1"/>
</dbReference>
<dbReference type="Pfam" id="PF11611">
    <property type="entry name" value="DUF4352"/>
    <property type="match status" value="1"/>
</dbReference>
<evidence type="ECO:0000256" key="1">
    <source>
        <dbReference type="ARBA" id="ARBA00022729"/>
    </source>
</evidence>
<dbReference type="Proteomes" id="UP000774570">
    <property type="component" value="Unassembled WGS sequence"/>
</dbReference>
<proteinExistence type="predicted"/>
<dbReference type="InterPro" id="IPR029050">
    <property type="entry name" value="Immunoprotect_excell_Ig-like"/>
</dbReference>
<evidence type="ECO:0000259" key="4">
    <source>
        <dbReference type="Pfam" id="PF11611"/>
    </source>
</evidence>
<keyword evidence="3" id="KW-1133">Transmembrane helix</keyword>
<accession>A0ABS7FYK8</accession>
<gene>
    <name evidence="5" type="ORF">K1Y72_24310</name>
</gene>
<name>A0ABS7FYK8_9ACTN</name>
<organism evidence="5 6">
    <name type="scientific">Actinomadura parmotrematis</name>
    <dbReference type="NCBI Taxonomy" id="2864039"/>
    <lineage>
        <taxon>Bacteria</taxon>
        <taxon>Bacillati</taxon>
        <taxon>Actinomycetota</taxon>
        <taxon>Actinomycetes</taxon>
        <taxon>Streptosporangiales</taxon>
        <taxon>Thermomonosporaceae</taxon>
        <taxon>Actinomadura</taxon>
    </lineage>
</organism>
<keyword evidence="3" id="KW-0812">Transmembrane</keyword>
<dbReference type="InterPro" id="IPR029051">
    <property type="entry name" value="DUF4352"/>
</dbReference>
<evidence type="ECO:0000256" key="2">
    <source>
        <dbReference type="SAM" id="MobiDB-lite"/>
    </source>
</evidence>
<feature type="transmembrane region" description="Helical" evidence="3">
    <location>
        <begin position="12"/>
        <end position="38"/>
    </location>
</feature>
<sequence length="213" mass="22431">MPNPPPAKGNALLKGCLIAVAGVVGLMVLLVACGALIGSSGEDTAAKKPAAQQPGATHRQSHEAAPKTPASRSTAPRTPANGIGREYRDGKFAFTVTKVKKGVRRVGDQYFGRTAQGQYVLLYVRVENIGDDARSFSDGNQDLFDTKDRKFSAGTEAQIALGDQAKAFLEDVNPGNTVNGVLIYDVPKGVKLHAVELHDSMFSGGVTVPLGDR</sequence>
<dbReference type="EMBL" id="JAIBOA010000016">
    <property type="protein sequence ID" value="MBW8485526.1"/>
    <property type="molecule type" value="Genomic_DNA"/>
</dbReference>
<protein>
    <submittedName>
        <fullName evidence="5">DUF4352 domain-containing protein</fullName>
    </submittedName>
</protein>
<evidence type="ECO:0000313" key="5">
    <source>
        <dbReference type="EMBL" id="MBW8485526.1"/>
    </source>
</evidence>
<evidence type="ECO:0000256" key="3">
    <source>
        <dbReference type="SAM" id="Phobius"/>
    </source>
</evidence>
<keyword evidence="6" id="KW-1185">Reference proteome</keyword>